<evidence type="ECO:0000259" key="5">
    <source>
        <dbReference type="Pfam" id="PF00155"/>
    </source>
</evidence>
<dbReference type="Gene3D" id="3.90.1150.10">
    <property type="entry name" value="Aspartate Aminotransferase, domain 1"/>
    <property type="match status" value="1"/>
</dbReference>
<evidence type="ECO:0000256" key="4">
    <source>
        <dbReference type="ARBA" id="ARBA00022898"/>
    </source>
</evidence>
<keyword evidence="2 6" id="KW-0032">Aminotransferase</keyword>
<dbReference type="Gene3D" id="3.40.640.10">
    <property type="entry name" value="Type I PLP-dependent aspartate aminotransferase-like (Major domain)"/>
    <property type="match status" value="1"/>
</dbReference>
<gene>
    <name evidence="6" type="ORF">ACFSNC_13450</name>
</gene>
<dbReference type="Pfam" id="PF00155">
    <property type="entry name" value="Aminotran_1_2"/>
    <property type="match status" value="1"/>
</dbReference>
<reference evidence="7" key="1">
    <citation type="journal article" date="2019" name="Int. J. Syst. Evol. Microbiol.">
        <title>The Global Catalogue of Microorganisms (GCM) 10K type strain sequencing project: providing services to taxonomists for standard genome sequencing and annotation.</title>
        <authorList>
            <consortium name="The Broad Institute Genomics Platform"/>
            <consortium name="The Broad Institute Genome Sequencing Center for Infectious Disease"/>
            <person name="Wu L."/>
            <person name="Ma J."/>
        </authorList>
    </citation>
    <scope>NUCLEOTIDE SEQUENCE [LARGE SCALE GENOMIC DNA]</scope>
    <source>
        <strain evidence="7">CCM 7435</strain>
    </source>
</reference>
<dbReference type="InterPro" id="IPR004839">
    <property type="entry name" value="Aminotransferase_I/II_large"/>
</dbReference>
<dbReference type="EMBL" id="JBHUHD010000001">
    <property type="protein sequence ID" value="MFD2141414.1"/>
    <property type="molecule type" value="Genomic_DNA"/>
</dbReference>
<keyword evidence="4" id="KW-0663">Pyridoxal phosphate</keyword>
<evidence type="ECO:0000313" key="6">
    <source>
        <dbReference type="EMBL" id="MFD2141414.1"/>
    </source>
</evidence>
<dbReference type="CDD" id="cd00609">
    <property type="entry name" value="AAT_like"/>
    <property type="match status" value="1"/>
</dbReference>
<sequence length="383" mass="42021">MNPIFAGLPTTVFETMSQLARQHEAINLGQGFPDDPGPRDVREKAAQAVLDGWNQYPPMMGVPELRQAAADHYRHWQGLDLDPGEVMVTSGATEAIAGALLALIAPGDEVVLFQPLYDAYLPLVERAGGVPRLARLTPPHWRLTEEVLASAFTPNTRVVLFNNPHNPTGRVFDREELELLAAFCRRSGAVLIADEVWEHVVFDGRRHVSVLSLPGLRERSVKIASAGKIFGMTGWKVGMVCAAPELMKGLSKAHQFLTFTTPPALQHAVAYGLGKEPAWFEEMRAGLQRSRDRLAEGLAGIGLTPLPSAGTYFLNVDLAALDPRLDDEAFCRDMVERHRVAAIPVSAFYAREAVRSVARFCFAKTDATLDAAIERLARLRRAA</sequence>
<organism evidence="6 7">
    <name type="scientific">Ancylobacter oerskovii</name>
    <dbReference type="NCBI Taxonomy" id="459519"/>
    <lineage>
        <taxon>Bacteria</taxon>
        <taxon>Pseudomonadati</taxon>
        <taxon>Pseudomonadota</taxon>
        <taxon>Alphaproteobacteria</taxon>
        <taxon>Hyphomicrobiales</taxon>
        <taxon>Xanthobacteraceae</taxon>
        <taxon>Ancylobacter</taxon>
    </lineage>
</organism>
<evidence type="ECO:0000256" key="3">
    <source>
        <dbReference type="ARBA" id="ARBA00022679"/>
    </source>
</evidence>
<dbReference type="NCBIfam" id="NF006488">
    <property type="entry name" value="PRK08912.1"/>
    <property type="match status" value="1"/>
</dbReference>
<dbReference type="InterPro" id="IPR015422">
    <property type="entry name" value="PyrdxlP-dep_Trfase_small"/>
</dbReference>
<proteinExistence type="predicted"/>
<evidence type="ECO:0000256" key="1">
    <source>
        <dbReference type="ARBA" id="ARBA00001933"/>
    </source>
</evidence>
<keyword evidence="7" id="KW-1185">Reference proteome</keyword>
<accession>A0ABW4YYT4</accession>
<protein>
    <submittedName>
        <fullName evidence="6">Aminotransferase</fullName>
    </submittedName>
</protein>
<dbReference type="PANTHER" id="PTHR43807">
    <property type="entry name" value="FI04487P"/>
    <property type="match status" value="1"/>
</dbReference>
<dbReference type="GO" id="GO:0008483">
    <property type="term" value="F:transaminase activity"/>
    <property type="evidence" value="ECO:0007669"/>
    <property type="project" value="UniProtKB-KW"/>
</dbReference>
<feature type="domain" description="Aminotransferase class I/classII large" evidence="5">
    <location>
        <begin position="25"/>
        <end position="376"/>
    </location>
</feature>
<comment type="caution">
    <text evidence="6">The sequence shown here is derived from an EMBL/GenBank/DDBJ whole genome shotgun (WGS) entry which is preliminary data.</text>
</comment>
<dbReference type="PANTHER" id="PTHR43807:SF20">
    <property type="entry name" value="FI04487P"/>
    <property type="match status" value="1"/>
</dbReference>
<keyword evidence="3" id="KW-0808">Transferase</keyword>
<evidence type="ECO:0000256" key="2">
    <source>
        <dbReference type="ARBA" id="ARBA00022576"/>
    </source>
</evidence>
<dbReference type="Proteomes" id="UP001597299">
    <property type="component" value="Unassembled WGS sequence"/>
</dbReference>
<dbReference type="InterPro" id="IPR051326">
    <property type="entry name" value="Kynurenine-oxoglutarate_AT"/>
</dbReference>
<dbReference type="InterPro" id="IPR015424">
    <property type="entry name" value="PyrdxlP-dep_Trfase"/>
</dbReference>
<dbReference type="SUPFAM" id="SSF53383">
    <property type="entry name" value="PLP-dependent transferases"/>
    <property type="match status" value="1"/>
</dbReference>
<dbReference type="InterPro" id="IPR015421">
    <property type="entry name" value="PyrdxlP-dep_Trfase_major"/>
</dbReference>
<comment type="cofactor">
    <cofactor evidence="1">
        <name>pyridoxal 5'-phosphate</name>
        <dbReference type="ChEBI" id="CHEBI:597326"/>
    </cofactor>
</comment>
<name>A0ABW4YYT4_9HYPH</name>
<evidence type="ECO:0000313" key="7">
    <source>
        <dbReference type="Proteomes" id="UP001597299"/>
    </source>
</evidence>
<dbReference type="RefSeq" id="WP_213350088.1">
    <property type="nucleotide sequence ID" value="NZ_JAHBGB010000002.1"/>
</dbReference>